<feature type="transmembrane region" description="Helical" evidence="1">
    <location>
        <begin position="15"/>
        <end position="38"/>
    </location>
</feature>
<protein>
    <submittedName>
        <fullName evidence="2">Uncharacterized protein</fullName>
    </submittedName>
</protein>
<sequence length="69" mass="7648">MEVIPDPHGSFGDWLGYWGNIIGGIIGAIVAAAVSYFVTTVTFSKLNHQRAIDENKFQVQVNLRTELLK</sequence>
<evidence type="ECO:0000313" key="3">
    <source>
        <dbReference type="Proteomes" id="UP000051955"/>
    </source>
</evidence>
<comment type="caution">
    <text evidence="2">The sequence shown here is derived from an EMBL/GenBank/DDBJ whole genome shotgun (WGS) entry which is preliminary data.</text>
</comment>
<gene>
    <name evidence="2" type="ORF">FD25_GL000188</name>
</gene>
<evidence type="ECO:0000256" key="1">
    <source>
        <dbReference type="SAM" id="Phobius"/>
    </source>
</evidence>
<dbReference type="EMBL" id="AZDV01000026">
    <property type="protein sequence ID" value="KRK94235.1"/>
    <property type="molecule type" value="Genomic_DNA"/>
</dbReference>
<proteinExistence type="predicted"/>
<evidence type="ECO:0000313" key="2">
    <source>
        <dbReference type="EMBL" id="KRK94235.1"/>
    </source>
</evidence>
<keyword evidence="3" id="KW-1185">Reference proteome</keyword>
<reference evidence="2 3" key="1">
    <citation type="journal article" date="2015" name="Genome Announc.">
        <title>Expanding the biotechnology potential of lactobacilli through comparative genomics of 213 strains and associated genera.</title>
        <authorList>
            <person name="Sun Z."/>
            <person name="Harris H.M."/>
            <person name="McCann A."/>
            <person name="Guo C."/>
            <person name="Argimon S."/>
            <person name="Zhang W."/>
            <person name="Yang X."/>
            <person name="Jeffery I.B."/>
            <person name="Cooney J.C."/>
            <person name="Kagawa T.F."/>
            <person name="Liu W."/>
            <person name="Song Y."/>
            <person name="Salvetti E."/>
            <person name="Wrobel A."/>
            <person name="Rasinkangas P."/>
            <person name="Parkhill J."/>
            <person name="Rea M.C."/>
            <person name="O'Sullivan O."/>
            <person name="Ritari J."/>
            <person name="Douillard F.P."/>
            <person name="Paul Ross R."/>
            <person name="Yang R."/>
            <person name="Briner A.E."/>
            <person name="Felis G.E."/>
            <person name="de Vos W.M."/>
            <person name="Barrangou R."/>
            <person name="Klaenhammer T.R."/>
            <person name="Caufield P.W."/>
            <person name="Cui Y."/>
            <person name="Zhang H."/>
            <person name="O'Toole P.W."/>
        </authorList>
    </citation>
    <scope>NUCLEOTIDE SEQUENCE [LARGE SCALE GENOMIC DNA]</scope>
    <source>
        <strain evidence="2 3">DSM 19394</strain>
    </source>
</reference>
<accession>A0A0R1LEK2</accession>
<name>A0A0R1LEK2_9LACO</name>
<dbReference type="Proteomes" id="UP000051955">
    <property type="component" value="Unassembled WGS sequence"/>
</dbReference>
<dbReference type="AlphaFoldDB" id="A0A0R1LEK2"/>
<organism evidence="2 3">
    <name type="scientific">Levilactobacillus acidifarinae DSM 19394 = JCM 15949</name>
    <dbReference type="NCBI Taxonomy" id="1423715"/>
    <lineage>
        <taxon>Bacteria</taxon>
        <taxon>Bacillati</taxon>
        <taxon>Bacillota</taxon>
        <taxon>Bacilli</taxon>
        <taxon>Lactobacillales</taxon>
        <taxon>Lactobacillaceae</taxon>
        <taxon>Levilactobacillus</taxon>
    </lineage>
</organism>
<keyword evidence="1" id="KW-0812">Transmembrane</keyword>
<keyword evidence="1" id="KW-1133">Transmembrane helix</keyword>
<dbReference type="PATRIC" id="fig|1423715.3.peg.203"/>
<keyword evidence="1" id="KW-0472">Membrane</keyword>